<comment type="caution">
    <text evidence="1">The sequence shown here is derived from an EMBL/GenBank/DDBJ whole genome shotgun (WGS) entry which is preliminary data.</text>
</comment>
<dbReference type="AlphaFoldDB" id="A0A843WST5"/>
<keyword evidence="2" id="KW-1185">Reference proteome</keyword>
<protein>
    <submittedName>
        <fullName evidence="1">Uncharacterized protein</fullName>
    </submittedName>
</protein>
<organism evidence="1 2">
    <name type="scientific">Colocasia esculenta</name>
    <name type="common">Wild taro</name>
    <name type="synonym">Arum esculentum</name>
    <dbReference type="NCBI Taxonomy" id="4460"/>
    <lineage>
        <taxon>Eukaryota</taxon>
        <taxon>Viridiplantae</taxon>
        <taxon>Streptophyta</taxon>
        <taxon>Embryophyta</taxon>
        <taxon>Tracheophyta</taxon>
        <taxon>Spermatophyta</taxon>
        <taxon>Magnoliopsida</taxon>
        <taxon>Liliopsida</taxon>
        <taxon>Araceae</taxon>
        <taxon>Aroideae</taxon>
        <taxon>Colocasieae</taxon>
        <taxon>Colocasia</taxon>
    </lineage>
</organism>
<dbReference type="EMBL" id="NMUH01004864">
    <property type="protein sequence ID" value="MQM11087.1"/>
    <property type="molecule type" value="Genomic_DNA"/>
</dbReference>
<gene>
    <name evidence="1" type="ORF">Taro_043994</name>
</gene>
<sequence>MPVGQQQQHKTVLKRWGCTHRELPLVVLNQEGRVGLGIVVVAGGVHAGHEVVVEVVVAAHADGEDAPVQVPKQRRPVAPEHPRHLLRRRPEVLHLLHHREVVALHLLDETHNCCRSRPGCQRRRTQSSILAVSPSLESLHAAGCSPGSPGAELQWFKQTLAPAPRRIDLVLRPRGAQPRATF</sequence>
<proteinExistence type="predicted"/>
<evidence type="ECO:0000313" key="1">
    <source>
        <dbReference type="EMBL" id="MQM11087.1"/>
    </source>
</evidence>
<dbReference type="Proteomes" id="UP000652761">
    <property type="component" value="Unassembled WGS sequence"/>
</dbReference>
<evidence type="ECO:0000313" key="2">
    <source>
        <dbReference type="Proteomes" id="UP000652761"/>
    </source>
</evidence>
<accession>A0A843WST5</accession>
<name>A0A843WST5_COLES</name>
<reference evidence="1" key="1">
    <citation type="submission" date="2017-07" db="EMBL/GenBank/DDBJ databases">
        <title>Taro Niue Genome Assembly and Annotation.</title>
        <authorList>
            <person name="Atibalentja N."/>
            <person name="Keating K."/>
            <person name="Fields C.J."/>
        </authorList>
    </citation>
    <scope>NUCLEOTIDE SEQUENCE</scope>
    <source>
        <strain evidence="1">Niue_2</strain>
        <tissue evidence="1">Leaf</tissue>
    </source>
</reference>